<gene>
    <name evidence="1" type="ORF">SAMN03080606_03400</name>
</gene>
<dbReference type="InterPro" id="IPR014198">
    <property type="entry name" value="Spore_III_AB"/>
</dbReference>
<dbReference type="AlphaFoldDB" id="A0A1G5KD77"/>
<dbReference type="RefSeq" id="WP_091545853.1">
    <property type="nucleotide sequence ID" value="NZ_FMUS01000026.1"/>
</dbReference>
<evidence type="ECO:0000313" key="2">
    <source>
        <dbReference type="Proteomes" id="UP000198636"/>
    </source>
</evidence>
<sequence length="173" mass="19543">MIIKFIFSIVIIVCCSMLGGIYANTYTSRTKLLSQLLVSLQMLETEIIYSATPLPLLLTNIGRKSKPEIGNIFIKASEILLKKEGLTFNFMWSKIVDSEGQKTGLFDEDLELLKQLGNNLGTTDIDNQVKHIRLIMEEVRRNYQEAIIAENKNVKLYKQLGLLAGFAIAIILF</sequence>
<reference evidence="1 2" key="1">
    <citation type="submission" date="2016-10" db="EMBL/GenBank/DDBJ databases">
        <authorList>
            <person name="de Groot N.N."/>
        </authorList>
    </citation>
    <scope>NUCLEOTIDE SEQUENCE [LARGE SCALE GENOMIC DNA]</scope>
    <source>
        <strain evidence="1 2">DSM 18978</strain>
    </source>
</reference>
<dbReference type="STRING" id="1120976.SAMN03080606_03400"/>
<proteinExistence type="predicted"/>
<dbReference type="EMBL" id="FMUS01000026">
    <property type="protein sequence ID" value="SCY98565.1"/>
    <property type="molecule type" value="Genomic_DNA"/>
</dbReference>
<keyword evidence="2" id="KW-1185">Reference proteome</keyword>
<name>A0A1G5KD77_9FIRM</name>
<dbReference type="Proteomes" id="UP000198636">
    <property type="component" value="Unassembled WGS sequence"/>
</dbReference>
<organism evidence="1 2">
    <name type="scientific">Alkaliphilus peptidifermentans DSM 18978</name>
    <dbReference type="NCBI Taxonomy" id="1120976"/>
    <lineage>
        <taxon>Bacteria</taxon>
        <taxon>Bacillati</taxon>
        <taxon>Bacillota</taxon>
        <taxon>Clostridia</taxon>
        <taxon>Peptostreptococcales</taxon>
        <taxon>Natronincolaceae</taxon>
        <taxon>Alkaliphilus</taxon>
    </lineage>
</organism>
<dbReference type="Pfam" id="PF09548">
    <property type="entry name" value="Spore_III_AB"/>
    <property type="match status" value="1"/>
</dbReference>
<dbReference type="OrthoDB" id="1957909at2"/>
<evidence type="ECO:0000313" key="1">
    <source>
        <dbReference type="EMBL" id="SCY98565.1"/>
    </source>
</evidence>
<protein>
    <submittedName>
        <fullName evidence="1">Stage III sporulation protein AB</fullName>
    </submittedName>
</protein>
<dbReference type="PIRSF" id="PIRSF021435">
    <property type="entry name" value="SpoIIIAB"/>
    <property type="match status" value="1"/>
</dbReference>
<accession>A0A1G5KD77</accession>